<gene>
    <name evidence="1" type="ORF">LCGC14_2306790</name>
</gene>
<dbReference type="GO" id="GO:0005509">
    <property type="term" value="F:calcium ion binding"/>
    <property type="evidence" value="ECO:0007669"/>
    <property type="project" value="InterPro"/>
</dbReference>
<dbReference type="InterPro" id="IPR015919">
    <property type="entry name" value="Cadherin-like_sf"/>
</dbReference>
<dbReference type="Pfam" id="PF05345">
    <property type="entry name" value="He_PIG"/>
    <property type="match status" value="6"/>
</dbReference>
<dbReference type="Gene3D" id="2.60.40.10">
    <property type="entry name" value="Immunoglobulins"/>
    <property type="match status" value="6"/>
</dbReference>
<evidence type="ECO:0000313" key="1">
    <source>
        <dbReference type="EMBL" id="KKL50308.1"/>
    </source>
</evidence>
<feature type="non-terminal residue" evidence="1">
    <location>
        <position position="1"/>
    </location>
</feature>
<evidence type="ECO:0008006" key="2">
    <source>
        <dbReference type="Google" id="ProtNLM"/>
    </source>
</evidence>
<dbReference type="SUPFAM" id="SSF49313">
    <property type="entry name" value="Cadherin-like"/>
    <property type="match status" value="5"/>
</dbReference>
<reference evidence="1" key="1">
    <citation type="journal article" date="2015" name="Nature">
        <title>Complex archaea that bridge the gap between prokaryotes and eukaryotes.</title>
        <authorList>
            <person name="Spang A."/>
            <person name="Saw J.H."/>
            <person name="Jorgensen S.L."/>
            <person name="Zaremba-Niedzwiedzka K."/>
            <person name="Martijn J."/>
            <person name="Lind A.E."/>
            <person name="van Eijk R."/>
            <person name="Schleper C."/>
            <person name="Guy L."/>
            <person name="Ettema T.J."/>
        </authorList>
    </citation>
    <scope>NUCLEOTIDE SEQUENCE</scope>
</reference>
<sequence>IDNANKTTSKSLSITVLDMAITTSTLADAAEGVLYSETIDVAGGTAPYTWERLSGALPAGIPDIDTTPIGGNYTLTGTPSALGTFAFTVKVTDSSGVPKTATKSLTLTVSSEVQINDPYTLPSAVLGEYFTYTMQPSGGTPPYVWSVDSGQLPDGLVIHPNSGIIYGTPSQQGTFTSNIRLADNNFVNTVSTHEISVGDLSIVTGSVSDGSLGTYYSATIQASGGTSPYIWTLDPNDLPNGLLLNTTDSPPNAIINGTPTKIGSFSFLINATDSSSPSALTVQKVFTIDITSLVINTTSLSDGAQDIAYAQLLEAGGGTDIHTWRIIAGVLPSGLTLDDNTGYISGKPVSVGTSWFVVEVEDSDGAVATQKLNITISDLNIITEDPLTPASENEYYAKFLEVEGGTSPYIWSYTGTLPATMTFNSNGLINGTPAVGDKGNYKITAFVNDNTGLRVSKEFSFTVYDIRITTISLSAGVVDLAYSQILEASGGDSIYTWSIEAGVLPTGLSLDASSGYISGTPTIKGKTTFRIKVEDSSSNVASQVFSITISDLSITTESPLNPASEGVYYSEFL</sequence>
<dbReference type="GO" id="GO:0016020">
    <property type="term" value="C:membrane"/>
    <property type="evidence" value="ECO:0007669"/>
    <property type="project" value="InterPro"/>
</dbReference>
<dbReference type="PANTHER" id="PTHR37494">
    <property type="entry name" value="HEMAGGLUTININ"/>
    <property type="match status" value="1"/>
</dbReference>
<name>A0A0F9CLX5_9ZZZZ</name>
<organism evidence="1">
    <name type="scientific">marine sediment metagenome</name>
    <dbReference type="NCBI Taxonomy" id="412755"/>
    <lineage>
        <taxon>unclassified sequences</taxon>
        <taxon>metagenomes</taxon>
        <taxon>ecological metagenomes</taxon>
    </lineage>
</organism>
<dbReference type="PANTHER" id="PTHR37494:SF1">
    <property type="entry name" value="STAPHYLOCOCCUS AUREUS SURFACE PROTEIN A"/>
    <property type="match status" value="1"/>
</dbReference>
<dbReference type="InterPro" id="IPR013783">
    <property type="entry name" value="Ig-like_fold"/>
</dbReference>
<proteinExistence type="predicted"/>
<dbReference type="EMBL" id="LAZR01032648">
    <property type="protein sequence ID" value="KKL50308.1"/>
    <property type="molecule type" value="Genomic_DNA"/>
</dbReference>
<feature type="non-terminal residue" evidence="1">
    <location>
        <position position="573"/>
    </location>
</feature>
<comment type="caution">
    <text evidence="1">The sequence shown here is derived from an EMBL/GenBank/DDBJ whole genome shotgun (WGS) entry which is preliminary data.</text>
</comment>
<protein>
    <recommendedName>
        <fullName evidence="2">Dystroglycan-type cadherin-like domain-containing protein</fullName>
    </recommendedName>
</protein>
<accession>A0A0F9CLX5</accession>
<dbReference type="AlphaFoldDB" id="A0A0F9CLX5"/>